<gene>
    <name evidence="2" type="primary">ORF148194</name>
</gene>
<dbReference type="Gene3D" id="3.90.280.10">
    <property type="entry name" value="PEBP-like"/>
    <property type="match status" value="2"/>
</dbReference>
<dbReference type="InterPro" id="IPR036610">
    <property type="entry name" value="PEBP-like_sf"/>
</dbReference>
<dbReference type="SUPFAM" id="SSF49777">
    <property type="entry name" value="PEBP-like"/>
    <property type="match status" value="2"/>
</dbReference>
<evidence type="ECO:0000256" key="1">
    <source>
        <dbReference type="SAM" id="MobiDB-lite"/>
    </source>
</evidence>
<organism evidence="2">
    <name type="scientific">Arion vulgaris</name>
    <dbReference type="NCBI Taxonomy" id="1028688"/>
    <lineage>
        <taxon>Eukaryota</taxon>
        <taxon>Metazoa</taxon>
        <taxon>Spiralia</taxon>
        <taxon>Lophotrochozoa</taxon>
        <taxon>Mollusca</taxon>
        <taxon>Gastropoda</taxon>
        <taxon>Heterobranchia</taxon>
        <taxon>Euthyneura</taxon>
        <taxon>Panpulmonata</taxon>
        <taxon>Eupulmonata</taxon>
        <taxon>Stylommatophora</taxon>
        <taxon>Helicina</taxon>
        <taxon>Arionoidea</taxon>
        <taxon>Arionidae</taxon>
        <taxon>Arion</taxon>
    </lineage>
</organism>
<dbReference type="AlphaFoldDB" id="A0A0B7AXE4"/>
<dbReference type="PANTHER" id="PTHR11362:SF82">
    <property type="entry name" value="PHOSPHATIDYLETHANOLAMINE-BINDING PROTEIN 4"/>
    <property type="match status" value="1"/>
</dbReference>
<reference evidence="2" key="1">
    <citation type="submission" date="2014-12" db="EMBL/GenBank/DDBJ databases">
        <title>Insight into the proteome of Arion vulgaris.</title>
        <authorList>
            <person name="Aradska J."/>
            <person name="Bulat T."/>
            <person name="Smidak R."/>
            <person name="Sarate P."/>
            <person name="Gangsoo J."/>
            <person name="Sialana F."/>
            <person name="Bilban M."/>
            <person name="Lubec G."/>
        </authorList>
    </citation>
    <scope>NUCLEOTIDE SEQUENCE</scope>
    <source>
        <tissue evidence="2">Skin</tissue>
    </source>
</reference>
<name>A0A0B7AXE4_9EUPU</name>
<dbReference type="EMBL" id="HACG01038563">
    <property type="protein sequence ID" value="CEK85428.1"/>
    <property type="molecule type" value="Transcribed_RNA"/>
</dbReference>
<evidence type="ECO:0000313" key="2">
    <source>
        <dbReference type="EMBL" id="CEK85428.1"/>
    </source>
</evidence>
<dbReference type="PANTHER" id="PTHR11362">
    <property type="entry name" value="PHOSPHATIDYLETHANOLAMINE-BINDING PROTEIN"/>
    <property type="match status" value="1"/>
</dbReference>
<proteinExistence type="predicted"/>
<accession>A0A0B7AXE4</accession>
<dbReference type="InterPro" id="IPR035810">
    <property type="entry name" value="PEBP_euk"/>
</dbReference>
<protein>
    <submittedName>
        <fullName evidence="2">Uncharacterized protein</fullName>
    </submittedName>
</protein>
<sequence length="624" mass="70658">MFDISVIGLSLRVKTYSICAFFRFLLEHRNMMNKLTVLVRILFMVTLPCTAWSHNTPCNTNNDTACVEGVRREFVRTDYWFGDGYNSTNTDNTESSTSMMEFSWMISGPNHTNIASRLLGHNNFNVSTIQQFLRIRFNTPKGSYASCGHWFNVNAYVMDKDLDNTHTIYLDSWILGHRPTVTFDATEGQSYTLVAYDAGYFRLGGIWVNIVTGDSATGQELYPYMGPANPVYTRNPFVFALFKQPGGNFVNIEDNKKRIMNAIMVTNGHYYLDTFISENNLEGPVAIGYIVTNTDPYSIQYFVDRNIYNNCPYLVSKQPDVMKALQVMEYSLTADNSYSDYRGTFLTRLEKIVSVTYISPEAHFDSCCQHTMMMMTEVPVDPLDSTPIMPLYTRNQPYIKFSLIKMNLKTFVRDELYTLFLLDVTDAVNNVSSPNVVIHWQVVNIPEEAVERGDTVLPYMPPMPLNRTEVRTFLFLLLKQTGRVDAAALWSYTGSNCDSRTVLRCRFNLGSFLRHLNFKLVGLNMFRSQQDSFTRAVQYGAVDPLQMATSMSQFMSMPKSNMQSSMSKAEVCQGIPGYSEPCPVACTSGPNTEHDHGETKITSTAATPPPPTTADIHMGHNHGK</sequence>
<feature type="region of interest" description="Disordered" evidence="1">
    <location>
        <begin position="589"/>
        <end position="624"/>
    </location>
</feature>